<dbReference type="RefSeq" id="WP_151166098.1">
    <property type="nucleotide sequence ID" value="NZ_WACR01000001.1"/>
</dbReference>
<name>A0A6N6M7Q1_9FLAO</name>
<evidence type="ECO:0000256" key="1">
    <source>
        <dbReference type="SAM" id="SignalP"/>
    </source>
</evidence>
<keyword evidence="1" id="KW-0732">Signal</keyword>
<gene>
    <name evidence="2" type="ORF">F3059_01170</name>
</gene>
<feature type="signal peptide" evidence="1">
    <location>
        <begin position="1"/>
        <end position="19"/>
    </location>
</feature>
<sequence length="552" mass="63305">MKKLGFLFVSLFVFGVSLAQNYYKIDSPDIKVRKSYTLNCEEYGMFQLYLTPGEEEGDFIQNEGPFSDKNGNYYLYAYRYENGEKKPAEVLEYPLDKKNFRSKKDRKSLVDLMARFYFGTFKPLHFLYENGKMHLITRADEEMYLSSYDIESKTFDNTTIPVGFEFDINDVKKDDDKLFLSVNMKKGLLKKKVNNELMIVDLKTKNVKLSTIPVYHKYEVEHVVPDFYVSLNPESNVVGVLMKSGDGHKERTNFLMYDYDGKFINQYILPNQEKTSYTGYQIEKVDEGFFVSGFYRERRTGLFKSLKKFRKEQGFFAARYDKSGEQYFKKNSFDLIDFKLVKSMNGKFEMDLKDLSKIVICDDVAYMSFEFYERYVQTHHHNSGMAGAGAGGAAIGGTSTGGATMGVGFGSTSSTTVYNIEYEVAFVGVNIENGNLEFEKTINQKEYRASGGSVRSVISYSRNKNRPILGFYNADHEFKVGTVFDGEFEELSMVPPNSMGLKHELGFNYVPTLSKVHALENDLLMIELSGMPVTISDMFKRTKISKSIYISL</sequence>
<evidence type="ECO:0000313" key="2">
    <source>
        <dbReference type="EMBL" id="KAB1066110.1"/>
    </source>
</evidence>
<protein>
    <submittedName>
        <fullName evidence="2">Uncharacterized protein</fullName>
    </submittedName>
</protein>
<dbReference type="EMBL" id="WACR01000001">
    <property type="protein sequence ID" value="KAB1066110.1"/>
    <property type="molecule type" value="Genomic_DNA"/>
</dbReference>
<accession>A0A6N6M7Q1</accession>
<reference evidence="2 3" key="1">
    <citation type="submission" date="2019-09" db="EMBL/GenBank/DDBJ databases">
        <title>Genomes of Cryomorphaceae.</title>
        <authorList>
            <person name="Bowman J.P."/>
        </authorList>
    </citation>
    <scope>NUCLEOTIDE SEQUENCE [LARGE SCALE GENOMIC DNA]</scope>
    <source>
        <strain evidence="2 3">KCTC 52047</strain>
    </source>
</reference>
<proteinExistence type="predicted"/>
<evidence type="ECO:0000313" key="3">
    <source>
        <dbReference type="Proteomes" id="UP000435357"/>
    </source>
</evidence>
<comment type="caution">
    <text evidence="2">The sequence shown here is derived from an EMBL/GenBank/DDBJ whole genome shotgun (WGS) entry which is preliminary data.</text>
</comment>
<dbReference type="AlphaFoldDB" id="A0A6N6M7Q1"/>
<dbReference type="Proteomes" id="UP000435357">
    <property type="component" value="Unassembled WGS sequence"/>
</dbReference>
<feature type="chain" id="PRO_5027063759" evidence="1">
    <location>
        <begin position="20"/>
        <end position="552"/>
    </location>
</feature>
<organism evidence="2 3">
    <name type="scientific">Salibacter halophilus</name>
    <dbReference type="NCBI Taxonomy" id="1803916"/>
    <lineage>
        <taxon>Bacteria</taxon>
        <taxon>Pseudomonadati</taxon>
        <taxon>Bacteroidota</taxon>
        <taxon>Flavobacteriia</taxon>
        <taxon>Flavobacteriales</taxon>
        <taxon>Salibacteraceae</taxon>
        <taxon>Salibacter</taxon>
    </lineage>
</organism>
<keyword evidence="3" id="KW-1185">Reference proteome</keyword>